<evidence type="ECO:0000313" key="6">
    <source>
        <dbReference type="Proteomes" id="UP000295680"/>
    </source>
</evidence>
<proteinExistence type="predicted"/>
<reference evidence="5 6" key="1">
    <citation type="submission" date="2019-03" db="EMBL/GenBank/DDBJ databases">
        <title>Genomic Encyclopedia of Type Strains, Phase IV (KMG-IV): sequencing the most valuable type-strain genomes for metagenomic binning, comparative biology and taxonomic classification.</title>
        <authorList>
            <person name="Goeker M."/>
        </authorList>
    </citation>
    <scope>NUCLEOTIDE SEQUENCE [LARGE SCALE GENOMIC DNA]</scope>
    <source>
        <strain evidence="5 6">DSM 45934</strain>
    </source>
</reference>
<name>A0A4V2S7P4_9PSEU</name>
<dbReference type="NCBIfam" id="NF033788">
    <property type="entry name" value="HTH_metalloreg"/>
    <property type="match status" value="1"/>
</dbReference>
<keyword evidence="1" id="KW-0805">Transcription regulation</keyword>
<dbReference type="PANTHER" id="PTHR43132:SF8">
    <property type="entry name" value="HTH-TYPE TRANSCRIPTIONAL REGULATOR KMTR"/>
    <property type="match status" value="1"/>
</dbReference>
<dbReference type="GO" id="GO:0003677">
    <property type="term" value="F:DNA binding"/>
    <property type="evidence" value="ECO:0007669"/>
    <property type="project" value="UniProtKB-KW"/>
</dbReference>
<keyword evidence="2 5" id="KW-0238">DNA-binding</keyword>
<dbReference type="InterPro" id="IPR011991">
    <property type="entry name" value="ArsR-like_HTH"/>
</dbReference>
<dbReference type="PROSITE" id="PS50987">
    <property type="entry name" value="HTH_ARSR_2"/>
    <property type="match status" value="1"/>
</dbReference>
<evidence type="ECO:0000259" key="4">
    <source>
        <dbReference type="PROSITE" id="PS50987"/>
    </source>
</evidence>
<dbReference type="SUPFAM" id="SSF46785">
    <property type="entry name" value="Winged helix' DNA-binding domain"/>
    <property type="match status" value="1"/>
</dbReference>
<comment type="caution">
    <text evidence="5">The sequence shown here is derived from an EMBL/GenBank/DDBJ whole genome shotgun (WGS) entry which is preliminary data.</text>
</comment>
<dbReference type="Pfam" id="PF01022">
    <property type="entry name" value="HTH_5"/>
    <property type="match status" value="1"/>
</dbReference>
<feature type="domain" description="HTH arsR-type" evidence="4">
    <location>
        <begin position="13"/>
        <end position="107"/>
    </location>
</feature>
<dbReference type="PRINTS" id="PR00778">
    <property type="entry name" value="HTHARSR"/>
</dbReference>
<gene>
    <name evidence="5" type="ORF">EV192_103431</name>
</gene>
<dbReference type="CDD" id="cd00090">
    <property type="entry name" value="HTH_ARSR"/>
    <property type="match status" value="1"/>
</dbReference>
<evidence type="ECO:0000256" key="3">
    <source>
        <dbReference type="ARBA" id="ARBA00023163"/>
    </source>
</evidence>
<dbReference type="InterPro" id="IPR036390">
    <property type="entry name" value="WH_DNA-bd_sf"/>
</dbReference>
<keyword evidence="6" id="KW-1185">Reference proteome</keyword>
<evidence type="ECO:0000256" key="2">
    <source>
        <dbReference type="ARBA" id="ARBA00023125"/>
    </source>
</evidence>
<dbReference type="AlphaFoldDB" id="A0A4V2S7P4"/>
<dbReference type="RefSeq" id="WP_243726878.1">
    <property type="nucleotide sequence ID" value="NZ_SLWS01000003.1"/>
</dbReference>
<keyword evidence="3" id="KW-0804">Transcription</keyword>
<dbReference type="SMART" id="SM00418">
    <property type="entry name" value="HTH_ARSR"/>
    <property type="match status" value="1"/>
</dbReference>
<dbReference type="InterPro" id="IPR051011">
    <property type="entry name" value="Metal_resp_trans_reg"/>
</dbReference>
<organism evidence="5 6">
    <name type="scientific">Actinocrispum wychmicini</name>
    <dbReference type="NCBI Taxonomy" id="1213861"/>
    <lineage>
        <taxon>Bacteria</taxon>
        <taxon>Bacillati</taxon>
        <taxon>Actinomycetota</taxon>
        <taxon>Actinomycetes</taxon>
        <taxon>Pseudonocardiales</taxon>
        <taxon>Pseudonocardiaceae</taxon>
        <taxon>Actinocrispum</taxon>
    </lineage>
</organism>
<dbReference type="InterPro" id="IPR036388">
    <property type="entry name" value="WH-like_DNA-bd_sf"/>
</dbReference>
<protein>
    <submittedName>
        <fullName evidence="5">DNA-binding transcriptional ArsR family regulator</fullName>
    </submittedName>
</protein>
<dbReference type="Proteomes" id="UP000295680">
    <property type="component" value="Unassembled WGS sequence"/>
</dbReference>
<evidence type="ECO:0000313" key="5">
    <source>
        <dbReference type="EMBL" id="TCO60850.1"/>
    </source>
</evidence>
<dbReference type="PANTHER" id="PTHR43132">
    <property type="entry name" value="ARSENICAL RESISTANCE OPERON REPRESSOR ARSR-RELATED"/>
    <property type="match status" value="1"/>
</dbReference>
<dbReference type="Gene3D" id="1.10.10.10">
    <property type="entry name" value="Winged helix-like DNA-binding domain superfamily/Winged helix DNA-binding domain"/>
    <property type="match status" value="1"/>
</dbReference>
<dbReference type="GO" id="GO:0003700">
    <property type="term" value="F:DNA-binding transcription factor activity"/>
    <property type="evidence" value="ECO:0007669"/>
    <property type="project" value="InterPro"/>
</dbReference>
<evidence type="ECO:0000256" key="1">
    <source>
        <dbReference type="ARBA" id="ARBA00023015"/>
    </source>
</evidence>
<dbReference type="EMBL" id="SLWS01000003">
    <property type="protein sequence ID" value="TCO60850.1"/>
    <property type="molecule type" value="Genomic_DNA"/>
</dbReference>
<dbReference type="InterPro" id="IPR001845">
    <property type="entry name" value="HTH_ArsR_DNA-bd_dom"/>
</dbReference>
<accession>A0A4V2S7P4</accession>
<sequence length="116" mass="12538">MPVEHLPQPAEPLPADLLQDTAATFGMLAGSVRLQIVWLLAAGERDVGTLAAEVGQSVATVSHHLAKLKLAGLVRARREGKRQVYVAADPHVVDVVRLAVRHQDELRTPSQARATR</sequence>